<dbReference type="Proteomes" id="UP000609323">
    <property type="component" value="Unassembled WGS sequence"/>
</dbReference>
<protein>
    <recommendedName>
        <fullName evidence="4">DUF1027 domain-containing protein</fullName>
    </recommendedName>
</protein>
<organism evidence="2 3">
    <name type="scientific">Paenibacillus physcomitrellae</name>
    <dbReference type="NCBI Taxonomy" id="1619311"/>
    <lineage>
        <taxon>Bacteria</taxon>
        <taxon>Bacillati</taxon>
        <taxon>Bacillota</taxon>
        <taxon>Bacilli</taxon>
        <taxon>Bacillales</taxon>
        <taxon>Paenibacillaceae</taxon>
        <taxon>Paenibacillus</taxon>
    </lineage>
</organism>
<dbReference type="InterPro" id="IPR009370">
    <property type="entry name" value="YutD-like"/>
</dbReference>
<dbReference type="Pfam" id="PF06265">
    <property type="entry name" value="YutD-like"/>
    <property type="match status" value="1"/>
</dbReference>
<dbReference type="Gene3D" id="3.50.4.20">
    <property type="match status" value="1"/>
</dbReference>
<reference evidence="3" key="1">
    <citation type="journal article" date="2019" name="Int. J. Syst. Evol. Microbiol.">
        <title>The Global Catalogue of Microorganisms (GCM) 10K type strain sequencing project: providing services to taxonomists for standard genome sequencing and annotation.</title>
        <authorList>
            <consortium name="The Broad Institute Genomics Platform"/>
            <consortium name="The Broad Institute Genome Sequencing Center for Infectious Disease"/>
            <person name="Wu L."/>
            <person name="Ma J."/>
        </authorList>
    </citation>
    <scope>NUCLEOTIDE SEQUENCE [LARGE SCALE GENOMIC DNA]</scope>
    <source>
        <strain evidence="3">CGMCC 1.15044</strain>
    </source>
</reference>
<name>A0ABQ1G1V0_9BACL</name>
<evidence type="ECO:0000313" key="2">
    <source>
        <dbReference type="EMBL" id="GGA35032.1"/>
    </source>
</evidence>
<feature type="compositionally biased region" description="Basic and acidic residues" evidence="1">
    <location>
        <begin position="135"/>
        <end position="221"/>
    </location>
</feature>
<evidence type="ECO:0000313" key="3">
    <source>
        <dbReference type="Proteomes" id="UP000609323"/>
    </source>
</evidence>
<dbReference type="InterPro" id="IPR038141">
    <property type="entry name" value="YutD-like_sf"/>
</dbReference>
<gene>
    <name evidence="2" type="ORF">GCM10010917_20320</name>
</gene>
<proteinExistence type="predicted"/>
<feature type="region of interest" description="Disordered" evidence="1">
    <location>
        <begin position="103"/>
        <end position="221"/>
    </location>
</feature>
<accession>A0ABQ1G1V0</accession>
<dbReference type="EMBL" id="BMHF01000006">
    <property type="protein sequence ID" value="GGA35032.1"/>
    <property type="molecule type" value="Genomic_DNA"/>
</dbReference>
<comment type="caution">
    <text evidence="2">The sequence shown here is derived from an EMBL/GenBank/DDBJ whole genome shotgun (WGS) entry which is preliminary data.</text>
</comment>
<evidence type="ECO:0008006" key="4">
    <source>
        <dbReference type="Google" id="ProtNLM"/>
    </source>
</evidence>
<feature type="compositionally biased region" description="Basic and acidic residues" evidence="1">
    <location>
        <begin position="118"/>
        <end position="128"/>
    </location>
</feature>
<sequence length="221" mass="25739">MFIQIGNKSYELIQDNRNGWNPEAFKLRYSEVLDRYDYIVGDWGYNQLRLKGFYRDNHPKANRDTAISGVVDYINEYCNFGCAYFVLQKTKEPIKEALIQSKLDSDEPTADGQFKEQQPLREHLSSREHHAKMKQAKEASKAAAREAREAREGKELKEGKDPKEPKAPKDFKDSKDAKDSKDSKDSKEREQLVNKEHREPKAQRERTPQSRQPEAEESSKE</sequence>
<keyword evidence="3" id="KW-1185">Reference proteome</keyword>
<evidence type="ECO:0000256" key="1">
    <source>
        <dbReference type="SAM" id="MobiDB-lite"/>
    </source>
</evidence>
<dbReference type="RefSeq" id="WP_229752619.1">
    <property type="nucleotide sequence ID" value="NZ_BMHF01000006.1"/>
</dbReference>